<organism evidence="2 3">
    <name type="scientific">Pycnoporus cinnabarinus</name>
    <name type="common">Cinnabar-red polypore</name>
    <name type="synonym">Trametes cinnabarina</name>
    <dbReference type="NCBI Taxonomy" id="5643"/>
    <lineage>
        <taxon>Eukaryota</taxon>
        <taxon>Fungi</taxon>
        <taxon>Dikarya</taxon>
        <taxon>Basidiomycota</taxon>
        <taxon>Agaricomycotina</taxon>
        <taxon>Agaricomycetes</taxon>
        <taxon>Polyporales</taxon>
        <taxon>Polyporaceae</taxon>
        <taxon>Trametes</taxon>
    </lineage>
</organism>
<gene>
    <name evidence="2" type="ORF">BN946_scf184909.g87</name>
</gene>
<sequence>MVHGLQFRKRLNAEESGSDAHTDMVIWLIFNIGGDQVLLTLLIATFLFSRKIARHPTVLNVCCIWTLTGIIASLLWVCPSDQ</sequence>
<keyword evidence="1" id="KW-1133">Transmembrane helix</keyword>
<dbReference type="STRING" id="5643.A0A060SGE7"/>
<dbReference type="HOGENOM" id="CLU_2559417_0_0_1"/>
<feature type="transmembrane region" description="Helical" evidence="1">
    <location>
        <begin position="58"/>
        <end position="77"/>
    </location>
</feature>
<accession>A0A060SGE7</accession>
<evidence type="ECO:0000256" key="1">
    <source>
        <dbReference type="SAM" id="Phobius"/>
    </source>
</evidence>
<dbReference type="OrthoDB" id="3232296at2759"/>
<comment type="caution">
    <text evidence="2">The sequence shown here is derived from an EMBL/GenBank/DDBJ whole genome shotgun (WGS) entry which is preliminary data.</text>
</comment>
<protein>
    <submittedName>
        <fullName evidence="2">Uncharacterized protein</fullName>
    </submittedName>
</protein>
<dbReference type="EMBL" id="CCBP010000101">
    <property type="protein sequence ID" value="CDO71493.1"/>
    <property type="molecule type" value="Genomic_DNA"/>
</dbReference>
<reference evidence="2" key="1">
    <citation type="submission" date="2014-01" db="EMBL/GenBank/DDBJ databases">
        <title>The genome of the white-rot fungus Pycnoporus cinnabarinus: a basidiomycete model with a versatile arsenal for lignocellulosic biomass breakdown.</title>
        <authorList>
            <person name="Levasseur A."/>
            <person name="Lomascolo A."/>
            <person name="Ruiz-Duenas F.J."/>
            <person name="Uzan E."/>
            <person name="Piumi F."/>
            <person name="Kues U."/>
            <person name="Ram A.F.J."/>
            <person name="Murat C."/>
            <person name="Haon M."/>
            <person name="Benoit I."/>
            <person name="Arfi Y."/>
            <person name="Chevret D."/>
            <person name="Drula E."/>
            <person name="Kwon M.J."/>
            <person name="Gouret P."/>
            <person name="Lesage-Meessen L."/>
            <person name="Lombard V."/>
            <person name="Mariette J."/>
            <person name="Noirot C."/>
            <person name="Park J."/>
            <person name="Patyshakuliyeva A."/>
            <person name="Wieneger R.A.B."/>
            <person name="Wosten H.A.B."/>
            <person name="Martin F."/>
            <person name="Coutinho P.M."/>
            <person name="de Vries R."/>
            <person name="Martinez A.T."/>
            <person name="Klopp C."/>
            <person name="Pontarotti P."/>
            <person name="Henrissat B."/>
            <person name="Record E."/>
        </authorList>
    </citation>
    <scope>NUCLEOTIDE SEQUENCE [LARGE SCALE GENOMIC DNA]</scope>
    <source>
        <strain evidence="2">BRFM137</strain>
    </source>
</reference>
<proteinExistence type="predicted"/>
<keyword evidence="3" id="KW-1185">Reference proteome</keyword>
<dbReference type="AlphaFoldDB" id="A0A060SGE7"/>
<keyword evidence="1" id="KW-0812">Transmembrane</keyword>
<evidence type="ECO:0000313" key="2">
    <source>
        <dbReference type="EMBL" id="CDO71493.1"/>
    </source>
</evidence>
<feature type="transmembrane region" description="Helical" evidence="1">
    <location>
        <begin position="24"/>
        <end position="46"/>
    </location>
</feature>
<name>A0A060SGE7_PYCCI</name>
<keyword evidence="1" id="KW-0472">Membrane</keyword>
<dbReference type="OMA" id="WLIFNIG"/>
<evidence type="ECO:0000313" key="3">
    <source>
        <dbReference type="Proteomes" id="UP000029665"/>
    </source>
</evidence>
<dbReference type="Proteomes" id="UP000029665">
    <property type="component" value="Unassembled WGS sequence"/>
</dbReference>